<dbReference type="EMBL" id="VFQX01000022">
    <property type="protein sequence ID" value="KAF0979825.1"/>
    <property type="molecule type" value="Genomic_DNA"/>
</dbReference>
<dbReference type="OMA" id="INFICHR"/>
<keyword evidence="4" id="KW-1185">Reference proteome</keyword>
<feature type="region of interest" description="Disordered" evidence="1">
    <location>
        <begin position="58"/>
        <end position="111"/>
    </location>
</feature>
<evidence type="ECO:0000313" key="3">
    <source>
        <dbReference type="EMBL" id="KAF0979825.1"/>
    </source>
</evidence>
<comment type="caution">
    <text evidence="3">The sequence shown here is derived from an EMBL/GenBank/DDBJ whole genome shotgun (WGS) entry which is preliminary data.</text>
</comment>
<dbReference type="Proteomes" id="UP000444721">
    <property type="component" value="Unassembled WGS sequence"/>
</dbReference>
<evidence type="ECO:0000256" key="2">
    <source>
        <dbReference type="SAM" id="Phobius"/>
    </source>
</evidence>
<protein>
    <submittedName>
        <fullName evidence="3">Uncharacterized protein</fullName>
    </submittedName>
</protein>
<dbReference type="RefSeq" id="XP_044564538.1">
    <property type="nucleotide sequence ID" value="XM_044713774.1"/>
</dbReference>
<reference evidence="3 4" key="1">
    <citation type="journal article" date="2019" name="Sci. Rep.">
        <title>Nanopore sequencing improves the draft genome of the human pathogenic amoeba Naegleria fowleri.</title>
        <authorList>
            <person name="Liechti N."/>
            <person name="Schurch N."/>
            <person name="Bruggmann R."/>
            <person name="Wittwer M."/>
        </authorList>
    </citation>
    <scope>NUCLEOTIDE SEQUENCE [LARGE SCALE GENOMIC DNA]</scope>
    <source>
        <strain evidence="3 4">ATCC 30894</strain>
    </source>
</reference>
<organism evidence="3 4">
    <name type="scientific">Naegleria fowleri</name>
    <name type="common">Brain eating amoeba</name>
    <dbReference type="NCBI Taxonomy" id="5763"/>
    <lineage>
        <taxon>Eukaryota</taxon>
        <taxon>Discoba</taxon>
        <taxon>Heterolobosea</taxon>
        <taxon>Tetramitia</taxon>
        <taxon>Eutetramitia</taxon>
        <taxon>Vahlkampfiidae</taxon>
        <taxon>Naegleria</taxon>
    </lineage>
</organism>
<dbReference type="VEuPathDB" id="AmoebaDB:NfTy_050230"/>
<evidence type="ECO:0000313" key="4">
    <source>
        <dbReference type="Proteomes" id="UP000444721"/>
    </source>
</evidence>
<dbReference type="OrthoDB" id="2017147at2759"/>
<dbReference type="VEuPathDB" id="AmoebaDB:FDP41_000978"/>
<dbReference type="VEuPathDB" id="AmoebaDB:NF0013940"/>
<feature type="transmembrane region" description="Helical" evidence="2">
    <location>
        <begin position="206"/>
        <end position="230"/>
    </location>
</feature>
<proteinExistence type="predicted"/>
<feature type="transmembrane region" description="Helical" evidence="2">
    <location>
        <begin position="250"/>
        <end position="275"/>
    </location>
</feature>
<dbReference type="GeneID" id="68108196"/>
<dbReference type="AlphaFoldDB" id="A0A6A5C2U6"/>
<keyword evidence="2" id="KW-0472">Membrane</keyword>
<accession>A0A6A5C2U6</accession>
<name>A0A6A5C2U6_NAEFO</name>
<gene>
    <name evidence="3" type="ORF">FDP41_000978</name>
</gene>
<keyword evidence="2" id="KW-0812">Transmembrane</keyword>
<keyword evidence="2" id="KW-1133">Transmembrane helix</keyword>
<feature type="transmembrane region" description="Helical" evidence="2">
    <location>
        <begin position="129"/>
        <end position="151"/>
    </location>
</feature>
<feature type="transmembrane region" description="Helical" evidence="2">
    <location>
        <begin position="312"/>
        <end position="335"/>
    </location>
</feature>
<evidence type="ECO:0000256" key="1">
    <source>
        <dbReference type="SAM" id="MobiDB-lite"/>
    </source>
</evidence>
<sequence length="392" mass="44070">MAEERFRKYDFSNEKNWLNYFNNLEIADGNYMSNTTLEKYKRRWYNKNVEPISLEVGAASSSNTSSTSEATSSQQASSSSSSSNQTTNSSSRNNTNATHNSNTNSGSGNQSGNTSYGGFWNAFQQQKPYIYTAACSVIVICGLLGLISILFCPTCGAAQSAATVPPPPISNSPQFDHEFELDDTVIPPQPQQTIPASPSRPSISPFMSLCMSSYYLSVLLSCGIFAFEFLSKYGWKKYAYIMFDADGQYLFISLFYLVSGKSGVFILLLMLSALVRLLPNLLIVTNNNPKVLAFQQKLYQYDLGDKFARFELFLLVNEVLSFSILKIILIINFICHRYIIFPHLANYIHAIKAALDQYMPNMLRGVYTKIREYLSMYVVSLQQKKTQLDAQH</sequence>